<dbReference type="InterPro" id="IPR003812">
    <property type="entry name" value="Fido"/>
</dbReference>
<accession>A0ABR6ELW2</accession>
<evidence type="ECO:0000259" key="1">
    <source>
        <dbReference type="PROSITE" id="PS51459"/>
    </source>
</evidence>
<protein>
    <submittedName>
        <fullName evidence="2">Type II toxin-antitoxin system death-on-curing family toxin</fullName>
    </submittedName>
</protein>
<dbReference type="PANTHER" id="PTHR39426">
    <property type="entry name" value="HOMOLOGY TO DEATH-ON-CURING PROTEIN OF PHAGE P1"/>
    <property type="match status" value="1"/>
</dbReference>
<gene>
    <name evidence="2" type="ORF">GL263_22535</name>
</gene>
<dbReference type="Gene3D" id="1.20.120.1870">
    <property type="entry name" value="Fic/DOC protein, Fido domain"/>
    <property type="match status" value="1"/>
</dbReference>
<organism evidence="2 3">
    <name type="scientific">Streptomyces durbertensis</name>
    <dbReference type="NCBI Taxonomy" id="2448886"/>
    <lineage>
        <taxon>Bacteria</taxon>
        <taxon>Bacillati</taxon>
        <taxon>Actinomycetota</taxon>
        <taxon>Actinomycetes</taxon>
        <taxon>Kitasatosporales</taxon>
        <taxon>Streptomycetaceae</taxon>
        <taxon>Streptomyces</taxon>
    </lineage>
</organism>
<feature type="domain" description="Fido" evidence="1">
    <location>
        <begin position="1"/>
        <end position="111"/>
    </location>
</feature>
<dbReference type="PANTHER" id="PTHR39426:SF1">
    <property type="entry name" value="HOMOLOGY TO DEATH-ON-CURING PROTEIN OF PHAGE P1"/>
    <property type="match status" value="1"/>
</dbReference>
<dbReference type="Pfam" id="PF02661">
    <property type="entry name" value="Fic"/>
    <property type="match status" value="1"/>
</dbReference>
<dbReference type="InterPro" id="IPR053737">
    <property type="entry name" value="Type_II_TA_Toxin"/>
</dbReference>
<sequence length="117" mass="12434">MIAGYACEGGPVEIRDRGLLTSALRRPETTAFGEELFPDVFDKAAALLHGIAVNHPLVDGNKRTAFLACVTLLRINGVRLRLDVDAAEDLVVGVASGRLRDVPEIADRLRALSVGAG</sequence>
<dbReference type="InterPro" id="IPR006440">
    <property type="entry name" value="Doc"/>
</dbReference>
<dbReference type="SUPFAM" id="SSF140931">
    <property type="entry name" value="Fic-like"/>
    <property type="match status" value="1"/>
</dbReference>
<proteinExistence type="predicted"/>
<comment type="caution">
    <text evidence="2">The sequence shown here is derived from an EMBL/GenBank/DDBJ whole genome shotgun (WGS) entry which is preliminary data.</text>
</comment>
<reference evidence="3" key="1">
    <citation type="journal article" date="2020" name="Syst. Appl. Microbiol.">
        <title>Streptomyces alkaliterrae sp. nov., isolated from an alkaline soil, and emended descriptions of Streptomyces alkaliphilus, Streptomyces calidiresistens and Streptomyces durbertensis.</title>
        <authorList>
            <person name="Swiecimska M."/>
            <person name="Golinska P."/>
            <person name="Nouioui I."/>
            <person name="Wypij M."/>
            <person name="Rai M."/>
            <person name="Sangal V."/>
            <person name="Goodfellow M."/>
        </authorList>
    </citation>
    <scope>NUCLEOTIDE SEQUENCE [LARGE SCALE GENOMIC DNA]</scope>
    <source>
        <strain evidence="3">DSM 104538</strain>
    </source>
</reference>
<evidence type="ECO:0000313" key="2">
    <source>
        <dbReference type="EMBL" id="MBB1246312.1"/>
    </source>
</evidence>
<dbReference type="EMBL" id="WMLF01000457">
    <property type="protein sequence ID" value="MBB1246312.1"/>
    <property type="molecule type" value="Genomic_DNA"/>
</dbReference>
<dbReference type="NCBIfam" id="TIGR01550">
    <property type="entry name" value="DOC_P1"/>
    <property type="match status" value="1"/>
</dbReference>
<name>A0ABR6ELW2_9ACTN</name>
<dbReference type="PIRSF" id="PIRSF018297">
    <property type="entry name" value="Doc"/>
    <property type="match status" value="1"/>
</dbReference>
<dbReference type="InterPro" id="IPR036597">
    <property type="entry name" value="Fido-like_dom_sf"/>
</dbReference>
<evidence type="ECO:0000313" key="3">
    <source>
        <dbReference type="Proteomes" id="UP000766698"/>
    </source>
</evidence>
<dbReference type="PROSITE" id="PS51459">
    <property type="entry name" value="FIDO"/>
    <property type="match status" value="1"/>
</dbReference>
<keyword evidence="3" id="KW-1185">Reference proteome</keyword>
<dbReference type="Proteomes" id="UP000766698">
    <property type="component" value="Unassembled WGS sequence"/>
</dbReference>